<protein>
    <recommendedName>
        <fullName evidence="4">N-acetyltransferase domain-containing protein</fullName>
    </recommendedName>
</protein>
<feature type="region of interest" description="Disordered" evidence="1">
    <location>
        <begin position="601"/>
        <end position="630"/>
    </location>
</feature>
<evidence type="ECO:0000313" key="2">
    <source>
        <dbReference type="EMBL" id="KIV94093.1"/>
    </source>
</evidence>
<dbReference type="RefSeq" id="XP_016225667.1">
    <property type="nucleotide sequence ID" value="XM_016369879.1"/>
</dbReference>
<keyword evidence="3" id="KW-1185">Reference proteome</keyword>
<feature type="region of interest" description="Disordered" evidence="1">
    <location>
        <begin position="1"/>
        <end position="100"/>
    </location>
</feature>
<feature type="region of interest" description="Disordered" evidence="1">
    <location>
        <begin position="155"/>
        <end position="175"/>
    </location>
</feature>
<dbReference type="VEuPathDB" id="FungiDB:PV10_05248"/>
<dbReference type="SUPFAM" id="SSF55729">
    <property type="entry name" value="Acyl-CoA N-acyltransferases (Nat)"/>
    <property type="match status" value="1"/>
</dbReference>
<dbReference type="Proteomes" id="UP000054302">
    <property type="component" value="Unassembled WGS sequence"/>
</dbReference>
<name>A0A0D2A525_EXOME</name>
<accession>A0A0D2A525</accession>
<dbReference type="EMBL" id="KN847522">
    <property type="protein sequence ID" value="KIV94093.1"/>
    <property type="molecule type" value="Genomic_DNA"/>
</dbReference>
<dbReference type="GeneID" id="27323093"/>
<evidence type="ECO:0000313" key="3">
    <source>
        <dbReference type="Proteomes" id="UP000054302"/>
    </source>
</evidence>
<dbReference type="HOGENOM" id="CLU_395886_0_0_1"/>
<dbReference type="InterPro" id="IPR016181">
    <property type="entry name" value="Acyl_CoA_acyltransferase"/>
</dbReference>
<gene>
    <name evidence="2" type="ORF">PV10_05248</name>
</gene>
<evidence type="ECO:0000256" key="1">
    <source>
        <dbReference type="SAM" id="MobiDB-lite"/>
    </source>
</evidence>
<sequence>METSFSNRRDHPRFKNLGLSENDDLITDSRQGGFHANNDTMTDASHHDHTHESSPLPGNFNPYAYGHPSAQPPKMSSNPVGAEASHTESKNVSNEPDASKASYETLKLDGETREQTLQRLQERGIQKVYISALKNDKDGLQTTNLAELKTLRVELNNGGQHSDQPQRKNRTEGSDIRAPAWSLYSNAASSMGDLDSTRAMGIDDKAEFGRMICRVEPNVMDSPLKGWDGNFQPPPEDWEQRVKYQLHADNTEHRQWLRNWLDSTIPTCFALRRAQVPNIDFVIYPKSDVLDVANHADGIGLVARDTTIDASNGAHYGYEFRSDTFLRVGGAVADFDGDCSMDLSLPQNFKVKDETTNMYIQAKTGTLFPEKLKQTEAFSIRNDSQQPPFKPLQEPRRPKANFYLRPAVRSDVRGMMAIYNYHIKNGVRPSELNEIGESEMHQRMDMAQQSRLPFIVAVERSRGNSRKKTVARTAHHTHPIHNVDTTYSGVIKDEHVIGWASATDWSCFDYVENISADLECFVAHNFRRNGVGRSLMDALLAATDPGYTKSGEYDFHAAQEVTSFYTGGGVRDISKLIIQVRSYSKPMTPEAQWLRSQPVNPDHPFLHAGRPPAQPTPRAPKPDFSPGVKIDDREDDYQVWLKKWLESYGFEEEACMRAIGTKHSRYLDLRYVTRGTAWQKCDGKAPDYQAYPIQLG</sequence>
<proteinExistence type="predicted"/>
<dbReference type="OrthoDB" id="2129362at2759"/>
<feature type="compositionally biased region" description="Basic and acidic residues" evidence="1">
    <location>
        <begin position="164"/>
        <end position="175"/>
    </location>
</feature>
<dbReference type="Gene3D" id="3.40.630.30">
    <property type="match status" value="1"/>
</dbReference>
<organism evidence="2 3">
    <name type="scientific">Exophiala mesophila</name>
    <name type="common">Black yeast-like fungus</name>
    <dbReference type="NCBI Taxonomy" id="212818"/>
    <lineage>
        <taxon>Eukaryota</taxon>
        <taxon>Fungi</taxon>
        <taxon>Dikarya</taxon>
        <taxon>Ascomycota</taxon>
        <taxon>Pezizomycotina</taxon>
        <taxon>Eurotiomycetes</taxon>
        <taxon>Chaetothyriomycetidae</taxon>
        <taxon>Chaetothyriales</taxon>
        <taxon>Herpotrichiellaceae</taxon>
        <taxon>Exophiala</taxon>
    </lineage>
</organism>
<reference evidence="2 3" key="1">
    <citation type="submission" date="2015-01" db="EMBL/GenBank/DDBJ databases">
        <title>The Genome Sequence of Exophiala mesophila CBS40295.</title>
        <authorList>
            <consortium name="The Broad Institute Genomics Platform"/>
            <person name="Cuomo C."/>
            <person name="de Hoog S."/>
            <person name="Gorbushina A."/>
            <person name="Stielow B."/>
            <person name="Teixiera M."/>
            <person name="Abouelleil A."/>
            <person name="Chapman S.B."/>
            <person name="Priest M."/>
            <person name="Young S.K."/>
            <person name="Wortman J."/>
            <person name="Nusbaum C."/>
            <person name="Birren B."/>
        </authorList>
    </citation>
    <scope>NUCLEOTIDE SEQUENCE [LARGE SCALE GENOMIC DNA]</scope>
    <source>
        <strain evidence="2 3">CBS 40295</strain>
    </source>
</reference>
<evidence type="ECO:0008006" key="4">
    <source>
        <dbReference type="Google" id="ProtNLM"/>
    </source>
</evidence>
<dbReference type="CDD" id="cd04301">
    <property type="entry name" value="NAT_SF"/>
    <property type="match status" value="1"/>
</dbReference>
<dbReference type="AlphaFoldDB" id="A0A0D2A525"/>